<dbReference type="GO" id="GO:0043527">
    <property type="term" value="C:tRNA methyltransferase complex"/>
    <property type="evidence" value="ECO:0007669"/>
    <property type="project" value="TreeGrafter"/>
</dbReference>
<keyword evidence="9" id="KW-1185">Reference proteome</keyword>
<keyword evidence="4 8" id="KW-0489">Methyltransferase</keyword>
<dbReference type="eggNOG" id="COG0220">
    <property type="taxonomic scope" value="Bacteria"/>
</dbReference>
<dbReference type="RefSeq" id="WP_008484563.1">
    <property type="nucleotide sequence ID" value="NZ_AMRI01000012.1"/>
</dbReference>
<dbReference type="SUPFAM" id="SSF53335">
    <property type="entry name" value="S-adenosyl-L-methionine-dependent methyltransferases"/>
    <property type="match status" value="1"/>
</dbReference>
<keyword evidence="7" id="KW-0819">tRNA processing</keyword>
<evidence type="ECO:0000256" key="4">
    <source>
        <dbReference type="ARBA" id="ARBA00022603"/>
    </source>
</evidence>
<dbReference type="PANTHER" id="PTHR23417">
    <property type="entry name" value="3-DEOXY-D-MANNO-OCTULOSONIC-ACID TRANSFERASE/TRNA GUANINE-N 7 - -METHYLTRANSFERASE"/>
    <property type="match status" value="1"/>
</dbReference>
<dbReference type="Proteomes" id="UP000006755">
    <property type="component" value="Unassembled WGS sequence"/>
</dbReference>
<organism evidence="8 9">
    <name type="scientific">Gallaecimonas xiamenensis 3-C-1</name>
    <dbReference type="NCBI Taxonomy" id="745411"/>
    <lineage>
        <taxon>Bacteria</taxon>
        <taxon>Pseudomonadati</taxon>
        <taxon>Pseudomonadota</taxon>
        <taxon>Gammaproteobacteria</taxon>
        <taxon>Enterobacterales</taxon>
        <taxon>Gallaecimonadaceae</taxon>
        <taxon>Gallaecimonas</taxon>
    </lineage>
</organism>
<keyword evidence="5 8" id="KW-0808">Transferase</keyword>
<dbReference type="STRING" id="745411.B3C1_09847"/>
<dbReference type="EC" id="2.1.1.33" evidence="3"/>
<proteinExistence type="predicted"/>
<name>K2ITY7_9GAMM</name>
<dbReference type="PATRIC" id="fig|745411.4.peg.1930"/>
<comment type="function">
    <text evidence="2">Catalyzes the formation of N(7)-methylguanine at position 46 (m7G46) in tRNA.</text>
</comment>
<reference evidence="8 9" key="1">
    <citation type="journal article" date="2012" name="J. Bacteriol.">
        <title>Genome Sequence of Gallaecimonas xiamenensis Type Strain 3-C-1.</title>
        <authorList>
            <person name="Lai Q."/>
            <person name="Wang L."/>
            <person name="Wang W."/>
            <person name="Shao Z."/>
        </authorList>
    </citation>
    <scope>NUCLEOTIDE SEQUENCE [LARGE SCALE GENOMIC DNA]</scope>
    <source>
        <strain evidence="8 9">3-C-1</strain>
    </source>
</reference>
<dbReference type="PANTHER" id="PTHR23417:SF14">
    <property type="entry name" value="PENTACOTRIPEPTIDE-REPEAT REGION OF PRORP DOMAIN-CONTAINING PROTEIN"/>
    <property type="match status" value="1"/>
</dbReference>
<dbReference type="InterPro" id="IPR003358">
    <property type="entry name" value="tRNA_(Gua-N-7)_MeTrfase_Trmb"/>
</dbReference>
<evidence type="ECO:0000256" key="5">
    <source>
        <dbReference type="ARBA" id="ARBA00022679"/>
    </source>
</evidence>
<dbReference type="Pfam" id="PF02390">
    <property type="entry name" value="Methyltransf_4"/>
    <property type="match status" value="1"/>
</dbReference>
<evidence type="ECO:0000256" key="2">
    <source>
        <dbReference type="ARBA" id="ARBA00003015"/>
    </source>
</evidence>
<gene>
    <name evidence="8" type="ORF">B3C1_09847</name>
</gene>
<dbReference type="OrthoDB" id="9809889at2"/>
<evidence type="ECO:0000256" key="3">
    <source>
        <dbReference type="ARBA" id="ARBA00011977"/>
    </source>
</evidence>
<dbReference type="CDD" id="cd02440">
    <property type="entry name" value="AdoMet_MTases"/>
    <property type="match status" value="1"/>
</dbReference>
<evidence type="ECO:0000256" key="1">
    <source>
        <dbReference type="ARBA" id="ARBA00000142"/>
    </source>
</evidence>
<comment type="catalytic activity">
    <reaction evidence="1">
        <text>guanosine(46) in tRNA + S-adenosyl-L-methionine = N(7)-methylguanosine(46) in tRNA + S-adenosyl-L-homocysteine</text>
        <dbReference type="Rhea" id="RHEA:42708"/>
        <dbReference type="Rhea" id="RHEA-COMP:10188"/>
        <dbReference type="Rhea" id="RHEA-COMP:10189"/>
        <dbReference type="ChEBI" id="CHEBI:57856"/>
        <dbReference type="ChEBI" id="CHEBI:59789"/>
        <dbReference type="ChEBI" id="CHEBI:74269"/>
        <dbReference type="ChEBI" id="CHEBI:74480"/>
        <dbReference type="EC" id="2.1.1.33"/>
    </reaction>
</comment>
<dbReference type="Gene3D" id="3.40.50.150">
    <property type="entry name" value="Vaccinia Virus protein VP39"/>
    <property type="match status" value="1"/>
</dbReference>
<dbReference type="GO" id="GO:0008176">
    <property type="term" value="F:tRNA (guanine(46)-N7)-methyltransferase activity"/>
    <property type="evidence" value="ECO:0007669"/>
    <property type="project" value="UniProtKB-EC"/>
</dbReference>
<dbReference type="InterPro" id="IPR029063">
    <property type="entry name" value="SAM-dependent_MTases_sf"/>
</dbReference>
<evidence type="ECO:0000256" key="7">
    <source>
        <dbReference type="ARBA" id="ARBA00022694"/>
    </source>
</evidence>
<dbReference type="PROSITE" id="PS51625">
    <property type="entry name" value="SAM_MT_TRMB"/>
    <property type="match status" value="1"/>
</dbReference>
<accession>K2ITY7</accession>
<evidence type="ECO:0000256" key="6">
    <source>
        <dbReference type="ARBA" id="ARBA00022691"/>
    </source>
</evidence>
<protein>
    <recommendedName>
        <fullName evidence="3">tRNA (guanine(46)-N(7))-methyltransferase</fullName>
        <ecNumber evidence="3">2.1.1.33</ecNumber>
    </recommendedName>
</protein>
<evidence type="ECO:0000313" key="9">
    <source>
        <dbReference type="Proteomes" id="UP000006755"/>
    </source>
</evidence>
<dbReference type="EMBL" id="AMRI01000012">
    <property type="protein sequence ID" value="EKE73691.1"/>
    <property type="molecule type" value="Genomic_DNA"/>
</dbReference>
<evidence type="ECO:0000313" key="8">
    <source>
        <dbReference type="EMBL" id="EKE73691.1"/>
    </source>
</evidence>
<keyword evidence="6" id="KW-0949">S-adenosyl-L-methionine</keyword>
<comment type="caution">
    <text evidence="8">The sequence shown here is derived from an EMBL/GenBank/DDBJ whole genome shotgun (WGS) entry which is preliminary data.</text>
</comment>
<sequence length="217" mass="24165">MAASSVTSNQQGLHRRLHQEVRRHLTSPYQKPYAQHSLDAFERLKAWLAGDHRPLVLDSCCGVGESTAALAAVHSGARVLGVDKSAHRLDKHVHYTGDSDNYLVLRADLQDLWRLMADAGIRLSHHYLLYPNPWPKAAHLTRRWYAGPCLPALLALGGQLEVRSNWELYLEEFAEALALAGIASSQGAVTADPITPFERKYLQAGQSCRWLRANLKA</sequence>
<dbReference type="AlphaFoldDB" id="K2ITY7"/>